<dbReference type="SUPFAM" id="SSF47095">
    <property type="entry name" value="HMG-box"/>
    <property type="match status" value="1"/>
</dbReference>
<evidence type="ECO:0000256" key="5">
    <source>
        <dbReference type="SAM" id="MobiDB-lite"/>
    </source>
</evidence>
<feature type="domain" description="WDHD1/CFT4 second beta-propeller" evidence="6">
    <location>
        <begin position="1"/>
        <end position="187"/>
    </location>
</feature>
<accession>A0AAN8WM94</accession>
<keyword evidence="4" id="KW-0539">Nucleus</keyword>
<dbReference type="GO" id="GO:0006281">
    <property type="term" value="P:DNA repair"/>
    <property type="evidence" value="ECO:0007669"/>
    <property type="project" value="TreeGrafter"/>
</dbReference>
<dbReference type="PANTHER" id="PTHR19932:SF10">
    <property type="entry name" value="WD REPEAT AND HMG-BOX DNA-BINDING PROTEIN 1"/>
    <property type="match status" value="1"/>
</dbReference>
<feature type="compositionally biased region" description="Low complexity" evidence="5">
    <location>
        <begin position="365"/>
        <end position="378"/>
    </location>
</feature>
<evidence type="ECO:0000313" key="9">
    <source>
        <dbReference type="Proteomes" id="UP001381693"/>
    </source>
</evidence>
<keyword evidence="3" id="KW-0677">Repeat</keyword>
<evidence type="ECO:0000256" key="4">
    <source>
        <dbReference type="ARBA" id="ARBA00023242"/>
    </source>
</evidence>
<organism evidence="8 9">
    <name type="scientific">Halocaridina rubra</name>
    <name type="common">Hawaiian red shrimp</name>
    <dbReference type="NCBI Taxonomy" id="373956"/>
    <lineage>
        <taxon>Eukaryota</taxon>
        <taxon>Metazoa</taxon>
        <taxon>Ecdysozoa</taxon>
        <taxon>Arthropoda</taxon>
        <taxon>Crustacea</taxon>
        <taxon>Multicrustacea</taxon>
        <taxon>Malacostraca</taxon>
        <taxon>Eumalacostraca</taxon>
        <taxon>Eucarida</taxon>
        <taxon>Decapoda</taxon>
        <taxon>Pleocyemata</taxon>
        <taxon>Caridea</taxon>
        <taxon>Atyoidea</taxon>
        <taxon>Atyidae</taxon>
        <taxon>Halocaridina</taxon>
    </lineage>
</organism>
<sequence>MPPEEDILALCLGAGWVAVATDRRNLRIFSTSGVQRDLLNIPGPIVCLAGFENQLMFIFHSGMGVSGDQQMSAVVLNLDGGRHLIPTSCPLPLSPKSFLAWAGFSDEGTPVIMDSAGIIRILHYKYGVNWTSALNTKNHTRGKSDHYFLVGLSEMQSNVRCILCKGSRYPPVLPKPHVSMIDLQMPLCELDTEKGGLEEKALRTGRLLTSLERLTHLGYDVDQSKSEADIALKEALIKLFALACRTERESRAIEVCKLMPSYQTVQLAIKYAGKLHRLQLADRLGDVASAKMEEEIEKESRNHTYLDRENMPSYSASVKKYQYGTSDDELEDDMNQEQEQENESADPETHDNPLLAAAIRRENSSTKSSLLLSPSTKNPFKKNTPSSGHQSGKRGIDVIDKFRKAQRKPENSPVLRPFVKKLQSKQTTMKKKLTSEDVNGQDVTDKENKSANTIDTSTPSTMNPFKKHESQNSALEIKQVEKEAPVKRPSALQLWLDDNEEKVKTQFPEATDKDLILKAALIFKDVDGEVKQKYKALAAGGVLSPNVNIQTPIPVPADEEKKRKIDSSNNQESPLEKKAKGSGVKKLSAFAFNKDTDV</sequence>
<dbReference type="Pfam" id="PF20946">
    <property type="entry name" value="Ctf4_C"/>
    <property type="match status" value="1"/>
</dbReference>
<feature type="region of interest" description="Disordered" evidence="5">
    <location>
        <begin position="549"/>
        <end position="583"/>
    </location>
</feature>
<dbReference type="GO" id="GO:0043596">
    <property type="term" value="C:nuclear replication fork"/>
    <property type="evidence" value="ECO:0007669"/>
    <property type="project" value="TreeGrafter"/>
</dbReference>
<feature type="region of interest" description="Disordered" evidence="5">
    <location>
        <begin position="328"/>
        <end position="395"/>
    </location>
</feature>
<evidence type="ECO:0000256" key="2">
    <source>
        <dbReference type="ARBA" id="ARBA00022574"/>
    </source>
</evidence>
<protein>
    <submittedName>
        <fullName evidence="8">WD repeat and HMG-box DNA binding-domain containing protein 1</fullName>
    </submittedName>
</protein>
<evidence type="ECO:0000256" key="1">
    <source>
        <dbReference type="ARBA" id="ARBA00004123"/>
    </source>
</evidence>
<dbReference type="Pfam" id="PF12341">
    <property type="entry name" value="Mcl1_mid"/>
    <property type="match status" value="1"/>
</dbReference>
<keyword evidence="2" id="KW-0853">WD repeat</keyword>
<dbReference type="GO" id="GO:0003682">
    <property type="term" value="F:chromatin binding"/>
    <property type="evidence" value="ECO:0007669"/>
    <property type="project" value="TreeGrafter"/>
</dbReference>
<dbReference type="PANTHER" id="PTHR19932">
    <property type="entry name" value="WD REPEAT AND HMG-BOX DNA BINDING PROTEIN"/>
    <property type="match status" value="1"/>
</dbReference>
<dbReference type="InterPro" id="IPR022100">
    <property type="entry name" value="WDHD1/CFT4_beta-prop_2nd"/>
</dbReference>
<comment type="caution">
    <text evidence="8">The sequence shown here is derived from an EMBL/GenBank/DDBJ whole genome shotgun (WGS) entry which is preliminary data.</text>
</comment>
<keyword evidence="9" id="KW-1185">Reference proteome</keyword>
<feature type="region of interest" description="Disordered" evidence="5">
    <location>
        <begin position="423"/>
        <end position="467"/>
    </location>
</feature>
<evidence type="ECO:0000256" key="3">
    <source>
        <dbReference type="ARBA" id="ARBA00022737"/>
    </source>
</evidence>
<dbReference type="GO" id="GO:0006261">
    <property type="term" value="P:DNA-templated DNA replication"/>
    <property type="evidence" value="ECO:0007669"/>
    <property type="project" value="TreeGrafter"/>
</dbReference>
<feature type="compositionally biased region" description="Basic residues" evidence="5">
    <location>
        <begin position="423"/>
        <end position="432"/>
    </location>
</feature>
<evidence type="ECO:0000259" key="6">
    <source>
        <dbReference type="Pfam" id="PF12341"/>
    </source>
</evidence>
<dbReference type="EMBL" id="JAXCGZ010017175">
    <property type="protein sequence ID" value="KAK7068626.1"/>
    <property type="molecule type" value="Genomic_DNA"/>
</dbReference>
<evidence type="ECO:0000313" key="8">
    <source>
        <dbReference type="EMBL" id="KAK7068626.1"/>
    </source>
</evidence>
<dbReference type="Proteomes" id="UP001381693">
    <property type="component" value="Unassembled WGS sequence"/>
</dbReference>
<dbReference type="GO" id="GO:0000278">
    <property type="term" value="P:mitotic cell cycle"/>
    <property type="evidence" value="ECO:0007669"/>
    <property type="project" value="TreeGrafter"/>
</dbReference>
<dbReference type="Gene3D" id="1.10.30.10">
    <property type="entry name" value="High mobility group box domain"/>
    <property type="match status" value="1"/>
</dbReference>
<feature type="compositionally biased region" description="Polar residues" evidence="5">
    <location>
        <begin position="381"/>
        <end position="390"/>
    </location>
</feature>
<proteinExistence type="predicted"/>
<gene>
    <name evidence="8" type="primary">WDHD1</name>
    <name evidence="8" type="ORF">SK128_020508</name>
</gene>
<feature type="compositionally biased region" description="Polar residues" evidence="5">
    <location>
        <begin position="450"/>
        <end position="463"/>
    </location>
</feature>
<comment type="subcellular location">
    <subcellularLocation>
        <location evidence="1">Nucleus</location>
    </subcellularLocation>
</comment>
<dbReference type="InterPro" id="IPR048591">
    <property type="entry name" value="WDHD1/CFT4_hel"/>
</dbReference>
<feature type="compositionally biased region" description="Acidic residues" evidence="5">
    <location>
        <begin position="328"/>
        <end position="346"/>
    </location>
</feature>
<dbReference type="InterPro" id="IPR036910">
    <property type="entry name" value="HMG_box_dom_sf"/>
</dbReference>
<reference evidence="8 9" key="1">
    <citation type="submission" date="2023-11" db="EMBL/GenBank/DDBJ databases">
        <title>Halocaridina rubra genome assembly.</title>
        <authorList>
            <person name="Smith C."/>
        </authorList>
    </citation>
    <scope>NUCLEOTIDE SEQUENCE [LARGE SCALE GENOMIC DNA]</scope>
    <source>
        <strain evidence="8">EP-1</strain>
        <tissue evidence="8">Whole</tissue>
    </source>
</reference>
<feature type="domain" description="WDHD1/CFT4 helical bundle" evidence="7">
    <location>
        <begin position="197"/>
        <end position="294"/>
    </location>
</feature>
<evidence type="ECO:0000259" key="7">
    <source>
        <dbReference type="Pfam" id="PF20946"/>
    </source>
</evidence>
<name>A0AAN8WM94_HALRR</name>
<dbReference type="AlphaFoldDB" id="A0AAN8WM94"/>